<name>A0AAV7WVI7_PLEWA</name>
<dbReference type="EMBL" id="JANPWB010000001">
    <property type="protein sequence ID" value="KAJ1218148.1"/>
    <property type="molecule type" value="Genomic_DNA"/>
</dbReference>
<proteinExistence type="predicted"/>
<keyword evidence="3" id="KW-1185">Reference proteome</keyword>
<evidence type="ECO:0000313" key="3">
    <source>
        <dbReference type="Proteomes" id="UP001066276"/>
    </source>
</evidence>
<accession>A0AAV7WVI7</accession>
<feature type="compositionally biased region" description="Polar residues" evidence="1">
    <location>
        <begin position="29"/>
        <end position="38"/>
    </location>
</feature>
<organism evidence="2 3">
    <name type="scientific">Pleurodeles waltl</name>
    <name type="common">Iberian ribbed newt</name>
    <dbReference type="NCBI Taxonomy" id="8319"/>
    <lineage>
        <taxon>Eukaryota</taxon>
        <taxon>Metazoa</taxon>
        <taxon>Chordata</taxon>
        <taxon>Craniata</taxon>
        <taxon>Vertebrata</taxon>
        <taxon>Euteleostomi</taxon>
        <taxon>Amphibia</taxon>
        <taxon>Batrachia</taxon>
        <taxon>Caudata</taxon>
        <taxon>Salamandroidea</taxon>
        <taxon>Salamandridae</taxon>
        <taxon>Pleurodelinae</taxon>
        <taxon>Pleurodeles</taxon>
    </lineage>
</organism>
<gene>
    <name evidence="2" type="ORF">NDU88_005731</name>
</gene>
<reference evidence="2" key="1">
    <citation type="journal article" date="2022" name="bioRxiv">
        <title>Sequencing and chromosome-scale assembly of the giantPleurodeles waltlgenome.</title>
        <authorList>
            <person name="Brown T."/>
            <person name="Elewa A."/>
            <person name="Iarovenko S."/>
            <person name="Subramanian E."/>
            <person name="Araus A.J."/>
            <person name="Petzold A."/>
            <person name="Susuki M."/>
            <person name="Suzuki K.-i.T."/>
            <person name="Hayashi T."/>
            <person name="Toyoda A."/>
            <person name="Oliveira C."/>
            <person name="Osipova E."/>
            <person name="Leigh N.D."/>
            <person name="Simon A."/>
            <person name="Yun M.H."/>
        </authorList>
    </citation>
    <scope>NUCLEOTIDE SEQUENCE</scope>
    <source>
        <strain evidence="2">20211129_DDA</strain>
        <tissue evidence="2">Liver</tissue>
    </source>
</reference>
<comment type="caution">
    <text evidence="2">The sequence shown here is derived from an EMBL/GenBank/DDBJ whole genome shotgun (WGS) entry which is preliminary data.</text>
</comment>
<evidence type="ECO:0000256" key="1">
    <source>
        <dbReference type="SAM" id="MobiDB-lite"/>
    </source>
</evidence>
<dbReference type="AlphaFoldDB" id="A0AAV7WVI7"/>
<feature type="compositionally biased region" description="Acidic residues" evidence="1">
    <location>
        <begin position="1"/>
        <end position="11"/>
    </location>
</feature>
<dbReference type="Proteomes" id="UP001066276">
    <property type="component" value="Chromosome 1_1"/>
</dbReference>
<sequence>MHPLIDDEDSDQMEHPAESTMSKFRGPIQDSSVASETPLSPECAEGESCVFPSSSVCDTMIGIQERQGGARYDLRPRPAAPVRLQDYVGK</sequence>
<protein>
    <submittedName>
        <fullName evidence="2">Uncharacterized protein</fullName>
    </submittedName>
</protein>
<evidence type="ECO:0000313" key="2">
    <source>
        <dbReference type="EMBL" id="KAJ1218148.1"/>
    </source>
</evidence>
<feature type="region of interest" description="Disordered" evidence="1">
    <location>
        <begin position="1"/>
        <end position="45"/>
    </location>
</feature>